<keyword evidence="8" id="KW-1185">Reference proteome</keyword>
<comment type="subunit">
    <text evidence="6">Self-assembles to form functional amyloid fibrils called rodlets. Self-assembly into fibrillar rodlets occurs spontaneously at hydrophobic:hydrophilic interfaces and the rodlets further associate laterally to form amphipathic monolayers.</text>
</comment>
<dbReference type="RefSeq" id="XP_037214303.1">
    <property type="nucleotide sequence ID" value="XM_037369097.1"/>
</dbReference>
<dbReference type="CDD" id="cd23507">
    <property type="entry name" value="hydrophobin_I"/>
    <property type="match status" value="1"/>
</dbReference>
<keyword evidence="5" id="KW-1015">Disulfide bond</keyword>
<comment type="caution">
    <text evidence="7">The sequence shown here is derived from an EMBL/GenBank/DDBJ whole genome shotgun (WGS) entry which is preliminary data.</text>
</comment>
<reference evidence="7" key="1">
    <citation type="submission" date="2020-05" db="EMBL/GenBank/DDBJ databases">
        <title>Mycena genomes resolve the evolution of fungal bioluminescence.</title>
        <authorList>
            <person name="Tsai I.J."/>
        </authorList>
    </citation>
    <scope>NUCLEOTIDE SEQUENCE</scope>
    <source>
        <strain evidence="7">171206Taipei</strain>
    </source>
</reference>
<evidence type="ECO:0000256" key="5">
    <source>
        <dbReference type="ARBA" id="ARBA00023157"/>
    </source>
</evidence>
<comment type="similarity">
    <text evidence="2">Belongs to the fungal hydrophobin family.</text>
</comment>
<evidence type="ECO:0000313" key="8">
    <source>
        <dbReference type="Proteomes" id="UP000636479"/>
    </source>
</evidence>
<dbReference type="OrthoDB" id="4225815at2759"/>
<dbReference type="EMBL" id="JACAZF010000013">
    <property type="protein sequence ID" value="KAF7291181.1"/>
    <property type="molecule type" value="Genomic_DNA"/>
</dbReference>
<evidence type="ECO:0000256" key="6">
    <source>
        <dbReference type="ARBA" id="ARBA00093546"/>
    </source>
</evidence>
<dbReference type="AlphaFoldDB" id="A0A8H6VTA5"/>
<dbReference type="InterPro" id="IPR001338">
    <property type="entry name" value="Class_I_Hydrophobin"/>
</dbReference>
<protein>
    <submittedName>
        <fullName evidence="7">Hydrophobin 2</fullName>
    </submittedName>
</protein>
<accession>A0A8H6VTA5</accession>
<dbReference type="Pfam" id="PF01185">
    <property type="entry name" value="Hydrophobin"/>
    <property type="match status" value="1"/>
</dbReference>
<evidence type="ECO:0000256" key="4">
    <source>
        <dbReference type="ARBA" id="ARBA00022525"/>
    </source>
</evidence>
<evidence type="ECO:0000313" key="7">
    <source>
        <dbReference type="EMBL" id="KAF7291181.1"/>
    </source>
</evidence>
<keyword evidence="4" id="KW-0964">Secreted</keyword>
<dbReference type="GeneID" id="59351613"/>
<dbReference type="Proteomes" id="UP000636479">
    <property type="component" value="Unassembled WGS sequence"/>
</dbReference>
<name>A0A8H6VTA5_9AGAR</name>
<evidence type="ECO:0000256" key="1">
    <source>
        <dbReference type="ARBA" id="ARBA00004191"/>
    </source>
</evidence>
<dbReference type="GO" id="GO:0005199">
    <property type="term" value="F:structural constituent of cell wall"/>
    <property type="evidence" value="ECO:0007669"/>
    <property type="project" value="InterPro"/>
</dbReference>
<gene>
    <name evidence="7" type="ORF">MIND_01261400</name>
</gene>
<comment type="subcellular location">
    <subcellularLocation>
        <location evidence="1">Secreted</location>
        <location evidence="1">Cell wall</location>
    </subcellularLocation>
</comment>
<proteinExistence type="inferred from homology"/>
<dbReference type="GO" id="GO:0009277">
    <property type="term" value="C:fungal-type cell wall"/>
    <property type="evidence" value="ECO:0007669"/>
    <property type="project" value="InterPro"/>
</dbReference>
<organism evidence="7 8">
    <name type="scientific">Mycena indigotica</name>
    <dbReference type="NCBI Taxonomy" id="2126181"/>
    <lineage>
        <taxon>Eukaryota</taxon>
        <taxon>Fungi</taxon>
        <taxon>Dikarya</taxon>
        <taxon>Basidiomycota</taxon>
        <taxon>Agaricomycotina</taxon>
        <taxon>Agaricomycetes</taxon>
        <taxon>Agaricomycetidae</taxon>
        <taxon>Agaricales</taxon>
        <taxon>Marasmiineae</taxon>
        <taxon>Mycenaceae</taxon>
        <taxon>Mycena</taxon>
    </lineage>
</organism>
<sequence>MHSQANRPTVRILCGSNATNGINVGWLAANETVFGIRVSAKYVVYFLPNVVDPPLTDEFLLLPDGSSWRCSKGIVPDNCKSIFAVAGGTKKWCRRWTCREIHILPRDIWQCECSLFNVGHSTASHRRHCNFFFQRNGQRIRSRSETTEVHCGATSFSLSRLGRRRRIKAGPLSPLFFTPTTHQLKQLFSQKCSPSLPLSSLLLPLLPPSRGTPHRSLPRPPPLCCKSVESSVSSAVGVVAGLLGLDLTGLNVPIGLSCSPITVVGNNCGDTSVVCDAPQQEWGGLIAINCLPITL</sequence>
<keyword evidence="3" id="KW-0134">Cell wall</keyword>
<evidence type="ECO:0000256" key="2">
    <source>
        <dbReference type="ARBA" id="ARBA00010446"/>
    </source>
</evidence>
<dbReference type="SMART" id="SM00075">
    <property type="entry name" value="HYDRO"/>
    <property type="match status" value="1"/>
</dbReference>
<evidence type="ECO:0000256" key="3">
    <source>
        <dbReference type="ARBA" id="ARBA00022512"/>
    </source>
</evidence>